<proteinExistence type="predicted"/>
<reference evidence="2 3" key="1">
    <citation type="submission" date="2015-03" db="EMBL/GenBank/DDBJ databases">
        <authorList>
            <consortium name="Pathogen Informatics"/>
        </authorList>
    </citation>
    <scope>NUCLEOTIDE SEQUENCE [LARGE SCALE GENOMIC DNA]</scope>
    <source>
        <strain evidence="2 3">Bir 187</strain>
    </source>
</reference>
<dbReference type="AntiFam" id="ANF00142">
    <property type="entry name" value="Shadow ORF (opposite yadG)"/>
</dbReference>
<dbReference type="AlphaFoldDB" id="A0A654ZV47"/>
<evidence type="ECO:0000313" key="2">
    <source>
        <dbReference type="EMBL" id="CKR48324.1"/>
    </source>
</evidence>
<gene>
    <name evidence="2" type="ORF">ERS027661_01434</name>
</gene>
<feature type="region of interest" description="Disordered" evidence="1">
    <location>
        <begin position="73"/>
        <end position="135"/>
    </location>
</feature>
<dbReference type="AntiFam" id="ANF00095">
    <property type="entry name" value="Shadow ORF (opposite ABC transporters)"/>
</dbReference>
<name>A0A654ZV47_MYCTX</name>
<accession>A0A654ZV47</accession>
<evidence type="ECO:0000256" key="1">
    <source>
        <dbReference type="SAM" id="MobiDB-lite"/>
    </source>
</evidence>
<protein>
    <submittedName>
        <fullName evidence="2">Uncharacterized protein</fullName>
    </submittedName>
</protein>
<feature type="region of interest" description="Disordered" evidence="1">
    <location>
        <begin position="18"/>
        <end position="61"/>
    </location>
</feature>
<evidence type="ECO:0000313" key="3">
    <source>
        <dbReference type="Proteomes" id="UP000049023"/>
    </source>
</evidence>
<dbReference type="EMBL" id="CNFU01000238">
    <property type="protein sequence ID" value="CKR48324.1"/>
    <property type="molecule type" value="Genomic_DNA"/>
</dbReference>
<dbReference type="Proteomes" id="UP000049023">
    <property type="component" value="Unassembled WGS sequence"/>
</dbReference>
<feature type="compositionally biased region" description="Basic and acidic residues" evidence="1">
    <location>
        <begin position="81"/>
        <end position="107"/>
    </location>
</feature>
<sequence length="135" mass="14698">MPSRQILDRGAVPVGAGLGAQRAVRTNGPIDQVDSGDTGSETTARCGKHIGNRADLGDRAGLEHQYPVGQREHVQQVMGRQDYRATAPRDDTTQHRTDTRGRGHIESGQRLVEQQHIRFGRQRSRDGDALGLAPG</sequence>
<organism evidence="2 3">
    <name type="scientific">Mycobacterium tuberculosis</name>
    <dbReference type="NCBI Taxonomy" id="1773"/>
    <lineage>
        <taxon>Bacteria</taxon>
        <taxon>Bacillati</taxon>
        <taxon>Actinomycetota</taxon>
        <taxon>Actinomycetes</taxon>
        <taxon>Mycobacteriales</taxon>
        <taxon>Mycobacteriaceae</taxon>
        <taxon>Mycobacterium</taxon>
        <taxon>Mycobacterium tuberculosis complex</taxon>
    </lineage>
</organism>